<evidence type="ECO:0000313" key="2">
    <source>
        <dbReference type="Proteomes" id="UP000245626"/>
    </source>
</evidence>
<protein>
    <submittedName>
        <fullName evidence="1">Cytochrome b5</fullName>
    </submittedName>
</protein>
<organism evidence="1 2">
    <name type="scientific">Violaceomyces palustris</name>
    <dbReference type="NCBI Taxonomy" id="1673888"/>
    <lineage>
        <taxon>Eukaryota</taxon>
        <taxon>Fungi</taxon>
        <taxon>Dikarya</taxon>
        <taxon>Basidiomycota</taxon>
        <taxon>Ustilaginomycotina</taxon>
        <taxon>Ustilaginomycetes</taxon>
        <taxon>Violaceomycetales</taxon>
        <taxon>Violaceomycetaceae</taxon>
        <taxon>Violaceomyces</taxon>
    </lineage>
</organism>
<evidence type="ECO:0000313" key="1">
    <source>
        <dbReference type="EMBL" id="PWN47427.1"/>
    </source>
</evidence>
<proteinExistence type="predicted"/>
<dbReference type="EMBL" id="KZ820436">
    <property type="protein sequence ID" value="PWN47427.1"/>
    <property type="molecule type" value="Genomic_DNA"/>
</dbReference>
<keyword evidence="2" id="KW-1185">Reference proteome</keyword>
<sequence>MPDTFDAAELKKHNTVESAWVAVDGIIYDVTSFLDDHPGGKKILLRNCGKDASEAFWSYHSEKVLTQHGKPLEIGQLQPGSKL</sequence>
<dbReference type="Proteomes" id="UP000245626">
    <property type="component" value="Unassembled WGS sequence"/>
</dbReference>
<reference evidence="1 2" key="1">
    <citation type="journal article" date="2018" name="Mol. Biol. Evol.">
        <title>Broad Genomic Sampling Reveals a Smut Pathogenic Ancestry of the Fungal Clade Ustilaginomycotina.</title>
        <authorList>
            <person name="Kijpornyongpan T."/>
            <person name="Mondo S.J."/>
            <person name="Barry K."/>
            <person name="Sandor L."/>
            <person name="Lee J."/>
            <person name="Lipzen A."/>
            <person name="Pangilinan J."/>
            <person name="LaButti K."/>
            <person name="Hainaut M."/>
            <person name="Henrissat B."/>
            <person name="Grigoriev I.V."/>
            <person name="Spatafora J.W."/>
            <person name="Aime M.C."/>
        </authorList>
    </citation>
    <scope>NUCLEOTIDE SEQUENCE [LARGE SCALE GENOMIC DNA]</scope>
    <source>
        <strain evidence="1 2">SA 807</strain>
    </source>
</reference>
<name>A0ACD0NNS0_9BASI</name>
<accession>A0ACD0NNS0</accession>
<gene>
    <name evidence="1" type="ORF">IE53DRAFT_321236</name>
</gene>